<proteinExistence type="predicted"/>
<evidence type="ECO:0000313" key="1">
    <source>
        <dbReference type="EMBL" id="SER83979.1"/>
    </source>
</evidence>
<dbReference type="Proteomes" id="UP000199051">
    <property type="component" value="Unassembled WGS sequence"/>
</dbReference>
<evidence type="ECO:0000313" key="2">
    <source>
        <dbReference type="Proteomes" id="UP000199051"/>
    </source>
</evidence>
<protein>
    <submittedName>
        <fullName evidence="1">Uncharacterized protein</fullName>
    </submittedName>
</protein>
<reference evidence="2" key="1">
    <citation type="submission" date="2016-10" db="EMBL/GenBank/DDBJ databases">
        <authorList>
            <person name="Varghese N."/>
            <person name="Submissions S."/>
        </authorList>
    </citation>
    <scope>NUCLEOTIDE SEQUENCE [LARGE SCALE GENOMIC DNA]</scope>
    <source>
        <strain evidence="2">DSM 44260</strain>
    </source>
</reference>
<gene>
    <name evidence="1" type="ORF">SAMN04487818_105442</name>
</gene>
<name>A0A1H9SIB0_9PSEU</name>
<dbReference type="AlphaFoldDB" id="A0A1H9SIB0"/>
<dbReference type="EMBL" id="FOGI01000005">
    <property type="protein sequence ID" value="SER83979.1"/>
    <property type="molecule type" value="Genomic_DNA"/>
</dbReference>
<sequence length="56" mass="6100">MRALAARLFPELGLDLPDLSLAITQQVEALIELQRADQLDSPDGDLGVDVEGPWRA</sequence>
<keyword evidence="2" id="KW-1185">Reference proteome</keyword>
<organism evidence="1 2">
    <name type="scientific">Actinokineospora terrae</name>
    <dbReference type="NCBI Taxonomy" id="155974"/>
    <lineage>
        <taxon>Bacteria</taxon>
        <taxon>Bacillati</taxon>
        <taxon>Actinomycetota</taxon>
        <taxon>Actinomycetes</taxon>
        <taxon>Pseudonocardiales</taxon>
        <taxon>Pseudonocardiaceae</taxon>
        <taxon>Actinokineospora</taxon>
    </lineage>
</organism>
<accession>A0A1H9SIB0</accession>